<proteinExistence type="predicted"/>
<sequence length="155" mass="17240">MMDMIQEDNTNIKPELLPETNKPSTSAVDVETNKTSGGSDGGSKETRTEEILKELRKVKRQNSITHWLLAIMIVLTATWQLSEVSLLLKVKNKLTNPFKSVGKMLTGAQDALKHFDGNESDAALKDIQPPFLPPIKIPDLPYMDLPVLGRTDVEK</sequence>
<dbReference type="PANTHER" id="PTHR35280">
    <property type="entry name" value="F17L21.9"/>
    <property type="match status" value="1"/>
</dbReference>
<keyword evidence="2" id="KW-0472">Membrane</keyword>
<evidence type="ECO:0000313" key="3">
    <source>
        <dbReference type="EMBL" id="KAF5183667.1"/>
    </source>
</evidence>
<gene>
    <name evidence="3" type="ORF">FRX31_026748</name>
</gene>
<organism evidence="3 4">
    <name type="scientific">Thalictrum thalictroides</name>
    <name type="common">Rue-anemone</name>
    <name type="synonym">Anemone thalictroides</name>
    <dbReference type="NCBI Taxonomy" id="46969"/>
    <lineage>
        <taxon>Eukaryota</taxon>
        <taxon>Viridiplantae</taxon>
        <taxon>Streptophyta</taxon>
        <taxon>Embryophyta</taxon>
        <taxon>Tracheophyta</taxon>
        <taxon>Spermatophyta</taxon>
        <taxon>Magnoliopsida</taxon>
        <taxon>Ranunculales</taxon>
        <taxon>Ranunculaceae</taxon>
        <taxon>Thalictroideae</taxon>
        <taxon>Thalictrum</taxon>
    </lineage>
</organism>
<dbReference type="EMBL" id="JABWDY010033113">
    <property type="protein sequence ID" value="KAF5183667.1"/>
    <property type="molecule type" value="Genomic_DNA"/>
</dbReference>
<feature type="transmembrane region" description="Helical" evidence="2">
    <location>
        <begin position="64"/>
        <end position="82"/>
    </location>
</feature>
<feature type="compositionally biased region" description="Polar residues" evidence="1">
    <location>
        <begin position="21"/>
        <end position="37"/>
    </location>
</feature>
<name>A0A7J6VFX1_THATH</name>
<accession>A0A7J6VFX1</accession>
<comment type="caution">
    <text evidence="3">The sequence shown here is derived from an EMBL/GenBank/DDBJ whole genome shotgun (WGS) entry which is preliminary data.</text>
</comment>
<keyword evidence="4" id="KW-1185">Reference proteome</keyword>
<feature type="region of interest" description="Disordered" evidence="1">
    <location>
        <begin position="1"/>
        <end position="48"/>
    </location>
</feature>
<protein>
    <submittedName>
        <fullName evidence="3">Ddi1</fullName>
    </submittedName>
</protein>
<dbReference type="AlphaFoldDB" id="A0A7J6VFX1"/>
<dbReference type="Proteomes" id="UP000554482">
    <property type="component" value="Unassembled WGS sequence"/>
</dbReference>
<dbReference type="OrthoDB" id="782808at2759"/>
<evidence type="ECO:0000256" key="2">
    <source>
        <dbReference type="SAM" id="Phobius"/>
    </source>
</evidence>
<keyword evidence="2" id="KW-0812">Transmembrane</keyword>
<evidence type="ECO:0000256" key="1">
    <source>
        <dbReference type="SAM" id="MobiDB-lite"/>
    </source>
</evidence>
<keyword evidence="2" id="KW-1133">Transmembrane helix</keyword>
<dbReference type="PANTHER" id="PTHR35280:SF1">
    <property type="entry name" value="F17L21.9"/>
    <property type="match status" value="1"/>
</dbReference>
<reference evidence="3 4" key="1">
    <citation type="submission" date="2020-06" db="EMBL/GenBank/DDBJ databases">
        <title>Transcriptomic and genomic resources for Thalictrum thalictroides and T. hernandezii: Facilitating candidate gene discovery in an emerging model plant lineage.</title>
        <authorList>
            <person name="Arias T."/>
            <person name="Riano-Pachon D.M."/>
            <person name="Di Stilio V.S."/>
        </authorList>
    </citation>
    <scope>NUCLEOTIDE SEQUENCE [LARGE SCALE GENOMIC DNA]</scope>
    <source>
        <strain evidence="4">cv. WT478/WT964</strain>
        <tissue evidence="3">Leaves</tissue>
    </source>
</reference>
<evidence type="ECO:0000313" key="4">
    <source>
        <dbReference type="Proteomes" id="UP000554482"/>
    </source>
</evidence>